<evidence type="ECO:0000256" key="6">
    <source>
        <dbReference type="ARBA" id="ARBA00035673"/>
    </source>
</evidence>
<evidence type="ECO:0000256" key="3">
    <source>
        <dbReference type="ARBA" id="ARBA00022692"/>
    </source>
</evidence>
<dbReference type="PANTHER" id="PTHR31885">
    <property type="entry name" value="GH04784P"/>
    <property type="match status" value="1"/>
</dbReference>
<feature type="transmembrane region" description="Helical" evidence="9">
    <location>
        <begin position="20"/>
        <end position="39"/>
    </location>
</feature>
<protein>
    <recommendedName>
        <fullName evidence="6">lysoplasmalogenase</fullName>
        <ecNumber evidence="6">3.3.2.2</ecNumber>
    </recommendedName>
</protein>
<feature type="transmembrane region" description="Helical" evidence="9">
    <location>
        <begin position="129"/>
        <end position="146"/>
    </location>
</feature>
<reference evidence="10" key="3">
    <citation type="submission" date="2025-09" db="UniProtKB">
        <authorList>
            <consortium name="Ensembl"/>
        </authorList>
    </citation>
    <scope>IDENTIFICATION</scope>
</reference>
<dbReference type="EC" id="3.3.2.2" evidence="6"/>
<keyword evidence="11" id="KW-1185">Reference proteome</keyword>
<accession>H3D240</accession>
<name>H3D240_TETNG</name>
<reference evidence="11" key="1">
    <citation type="journal article" date="2004" name="Nature">
        <title>Genome duplication in the teleost fish Tetraodon nigroviridis reveals the early vertebrate proto-karyotype.</title>
        <authorList>
            <person name="Jaillon O."/>
            <person name="Aury J.-M."/>
            <person name="Brunet F."/>
            <person name="Petit J.-L."/>
            <person name="Stange-Thomann N."/>
            <person name="Mauceli E."/>
            <person name="Bouneau L."/>
            <person name="Fischer C."/>
            <person name="Ozouf-Costaz C."/>
            <person name="Bernot A."/>
            <person name="Nicaud S."/>
            <person name="Jaffe D."/>
            <person name="Fisher S."/>
            <person name="Lutfalla G."/>
            <person name="Dossat C."/>
            <person name="Segurens B."/>
            <person name="Dasilva C."/>
            <person name="Salanoubat M."/>
            <person name="Levy M."/>
            <person name="Boudet N."/>
            <person name="Castellano S."/>
            <person name="Anthouard V."/>
            <person name="Jubin C."/>
            <person name="Castelli V."/>
            <person name="Katinka M."/>
            <person name="Vacherie B."/>
            <person name="Biemont C."/>
            <person name="Skalli Z."/>
            <person name="Cattolico L."/>
            <person name="Poulain J."/>
            <person name="De Berardinis V."/>
            <person name="Cruaud C."/>
            <person name="Duprat S."/>
            <person name="Brottier P."/>
            <person name="Coutanceau J.-P."/>
            <person name="Gouzy J."/>
            <person name="Parra G."/>
            <person name="Lardier G."/>
            <person name="Chapple C."/>
            <person name="McKernan K.J."/>
            <person name="McEwan P."/>
            <person name="Bosak S."/>
            <person name="Kellis M."/>
            <person name="Volff J.-N."/>
            <person name="Guigo R."/>
            <person name="Zody M.C."/>
            <person name="Mesirov J."/>
            <person name="Lindblad-Toh K."/>
            <person name="Birren B."/>
            <person name="Nusbaum C."/>
            <person name="Kahn D."/>
            <person name="Robinson-Rechavi M."/>
            <person name="Laudet V."/>
            <person name="Schachter V."/>
            <person name="Quetier F."/>
            <person name="Saurin W."/>
            <person name="Scarpelli C."/>
            <person name="Wincker P."/>
            <person name="Lander E.S."/>
            <person name="Weissenbach J."/>
            <person name="Roest Crollius H."/>
        </authorList>
    </citation>
    <scope>NUCLEOTIDE SEQUENCE [LARGE SCALE GENOMIC DNA]</scope>
</reference>
<dbReference type="InParanoid" id="H3D240"/>
<evidence type="ECO:0000313" key="11">
    <source>
        <dbReference type="Proteomes" id="UP000007303"/>
    </source>
</evidence>
<evidence type="ECO:0000256" key="4">
    <source>
        <dbReference type="ARBA" id="ARBA00022989"/>
    </source>
</evidence>
<comment type="catalytic activity">
    <reaction evidence="7">
        <text>a 1-O-(1Z-alkenyl)-sn-glycero-3-phosphoethanolamine + H2O = a 2,3-saturated aldehyde + sn-glycero-3-phosphoethanolamine</text>
        <dbReference type="Rhea" id="RHEA:16905"/>
        <dbReference type="ChEBI" id="CHEBI:15377"/>
        <dbReference type="ChEBI" id="CHEBI:73359"/>
        <dbReference type="ChEBI" id="CHEBI:77288"/>
        <dbReference type="ChEBI" id="CHEBI:143890"/>
        <dbReference type="EC" id="3.3.2.2"/>
    </reaction>
</comment>
<dbReference type="HOGENOM" id="CLU_079086_1_0_1"/>
<comment type="subcellular location">
    <subcellularLocation>
        <location evidence="1">Membrane</location>
        <topology evidence="1">Multi-pass membrane protein</topology>
    </subcellularLocation>
</comment>
<dbReference type="Proteomes" id="UP000007303">
    <property type="component" value="Unassembled WGS sequence"/>
</dbReference>
<dbReference type="Pfam" id="PF07947">
    <property type="entry name" value="YhhN"/>
    <property type="match status" value="1"/>
</dbReference>
<comment type="similarity">
    <text evidence="2">Belongs to the TMEM86 family.</text>
</comment>
<evidence type="ECO:0000256" key="7">
    <source>
        <dbReference type="ARBA" id="ARBA00049458"/>
    </source>
</evidence>
<keyword evidence="5 9" id="KW-0472">Membrane</keyword>
<reference evidence="10" key="2">
    <citation type="submission" date="2025-08" db="UniProtKB">
        <authorList>
            <consortium name="Ensembl"/>
        </authorList>
    </citation>
    <scope>IDENTIFICATION</scope>
</reference>
<dbReference type="InterPro" id="IPR012506">
    <property type="entry name" value="TMEM86B-like"/>
</dbReference>
<keyword evidence="4 9" id="KW-1133">Transmembrane helix</keyword>
<dbReference type="AlphaFoldDB" id="H3D240"/>
<dbReference type="STRING" id="99883.ENSTNIP00000014578"/>
<sequence length="248" mass="27359">MDILETHAYDRRQKRNTSCALFLSLLPFFLAAALYFYLWTPEFPASVTLAGVKAAPVLILAVTVLSWSGSQSVLGVAGGLVFSAVGDCCLVWPDYFLHGMGAFAVAHLLYSLSFLTSRYATYSSSSWSRFLYLILLVVAGGFYTYIYPFLKTDPRAEILVPAVGVYVALITLMGTLAARTRHSLTLLGSLSFMLSDMSLALQVFHVMPPIKHGHIVVMVTYYLAQLLIAAGDIKATETRDDFSKWKRS</sequence>
<evidence type="ECO:0000256" key="2">
    <source>
        <dbReference type="ARBA" id="ARBA00007375"/>
    </source>
</evidence>
<dbReference type="OMA" id="QRRNMSC"/>
<feature type="transmembrane region" description="Helical" evidence="9">
    <location>
        <begin position="213"/>
        <end position="230"/>
    </location>
</feature>
<dbReference type="GO" id="GO:0047408">
    <property type="term" value="F:alkenylglycerophosphocholine hydrolase activity"/>
    <property type="evidence" value="ECO:0007669"/>
    <property type="project" value="UniProtKB-EC"/>
</dbReference>
<dbReference type="PANTHER" id="PTHR31885:SF11">
    <property type="entry name" value="TRANSMEMBRANE PROTEIN 86B"/>
    <property type="match status" value="1"/>
</dbReference>
<evidence type="ECO:0000256" key="5">
    <source>
        <dbReference type="ARBA" id="ARBA00023136"/>
    </source>
</evidence>
<dbReference type="GO" id="GO:0016020">
    <property type="term" value="C:membrane"/>
    <property type="evidence" value="ECO:0007669"/>
    <property type="project" value="UniProtKB-SubCell"/>
</dbReference>
<feature type="transmembrane region" description="Helical" evidence="9">
    <location>
        <begin position="158"/>
        <end position="177"/>
    </location>
</feature>
<keyword evidence="3 9" id="KW-0812">Transmembrane</keyword>
<feature type="transmembrane region" description="Helical" evidence="9">
    <location>
        <begin position="184"/>
        <end position="207"/>
    </location>
</feature>
<feature type="transmembrane region" description="Helical" evidence="9">
    <location>
        <begin position="72"/>
        <end position="93"/>
    </location>
</feature>
<dbReference type="Ensembl" id="ENSTNIT00000014777.1">
    <property type="protein sequence ID" value="ENSTNIP00000014578.1"/>
    <property type="gene ID" value="ENSTNIG00000011626.1"/>
</dbReference>
<feature type="transmembrane region" description="Helical" evidence="9">
    <location>
        <begin position="99"/>
        <end position="117"/>
    </location>
</feature>
<evidence type="ECO:0000256" key="8">
    <source>
        <dbReference type="ARBA" id="ARBA00049560"/>
    </source>
</evidence>
<evidence type="ECO:0000256" key="9">
    <source>
        <dbReference type="SAM" id="Phobius"/>
    </source>
</evidence>
<evidence type="ECO:0000313" key="10">
    <source>
        <dbReference type="Ensembl" id="ENSTNIP00000014578.1"/>
    </source>
</evidence>
<organism evidence="10 11">
    <name type="scientific">Tetraodon nigroviridis</name>
    <name type="common">Spotted green pufferfish</name>
    <name type="synonym">Chelonodon nigroviridis</name>
    <dbReference type="NCBI Taxonomy" id="99883"/>
    <lineage>
        <taxon>Eukaryota</taxon>
        <taxon>Metazoa</taxon>
        <taxon>Chordata</taxon>
        <taxon>Craniata</taxon>
        <taxon>Vertebrata</taxon>
        <taxon>Euteleostomi</taxon>
        <taxon>Actinopterygii</taxon>
        <taxon>Neopterygii</taxon>
        <taxon>Teleostei</taxon>
        <taxon>Neoteleostei</taxon>
        <taxon>Acanthomorphata</taxon>
        <taxon>Eupercaria</taxon>
        <taxon>Tetraodontiformes</taxon>
        <taxon>Tetradontoidea</taxon>
        <taxon>Tetraodontidae</taxon>
        <taxon>Tetraodon</taxon>
    </lineage>
</organism>
<comment type="catalytic activity">
    <reaction evidence="8">
        <text>a 1-O-(1Z-alkenyl)-sn-glycero-3-phosphocholine + H2O = a 2,3-saturated aldehyde + sn-glycerol 3-phosphocholine</text>
        <dbReference type="Rhea" id="RHEA:22544"/>
        <dbReference type="ChEBI" id="CHEBI:15377"/>
        <dbReference type="ChEBI" id="CHEBI:16870"/>
        <dbReference type="ChEBI" id="CHEBI:73359"/>
        <dbReference type="ChEBI" id="CHEBI:77287"/>
        <dbReference type="EC" id="3.3.2.2"/>
    </reaction>
</comment>
<proteinExistence type="inferred from homology"/>
<feature type="transmembrane region" description="Helical" evidence="9">
    <location>
        <begin position="45"/>
        <end position="65"/>
    </location>
</feature>
<evidence type="ECO:0000256" key="1">
    <source>
        <dbReference type="ARBA" id="ARBA00004141"/>
    </source>
</evidence>
<dbReference type="GeneTree" id="ENSGT00390000007101"/>